<name>A0ABN1ZPN2_9MICO</name>
<evidence type="ECO:0000313" key="3">
    <source>
        <dbReference type="Proteomes" id="UP001501285"/>
    </source>
</evidence>
<keyword evidence="3" id="KW-1185">Reference proteome</keyword>
<dbReference type="Proteomes" id="UP001501285">
    <property type="component" value="Unassembled WGS sequence"/>
</dbReference>
<protein>
    <submittedName>
        <fullName evidence="2">Uncharacterized protein</fullName>
    </submittedName>
</protein>
<organism evidence="2 3">
    <name type="scientific">Terrabacter terrae</name>
    <dbReference type="NCBI Taxonomy" id="318434"/>
    <lineage>
        <taxon>Bacteria</taxon>
        <taxon>Bacillati</taxon>
        <taxon>Actinomycetota</taxon>
        <taxon>Actinomycetes</taxon>
        <taxon>Micrococcales</taxon>
        <taxon>Intrasporangiaceae</taxon>
        <taxon>Terrabacter</taxon>
    </lineage>
</organism>
<evidence type="ECO:0000256" key="1">
    <source>
        <dbReference type="SAM" id="MobiDB-lite"/>
    </source>
</evidence>
<dbReference type="EMBL" id="BAAANB010000112">
    <property type="protein sequence ID" value="GAA1501929.1"/>
    <property type="molecule type" value="Genomic_DNA"/>
</dbReference>
<sequence length="208" mass="23260">MLSAEISWRQEPGINRAYVWFSNGAIAGYRDLDTGHDYPTSPDYIQLMDHVLSDWLRTHGISCAGASSEPAPPELPSGRGLLAWFDRRRARRHHTGAVAAHREWRLDHPAWKVPVDPPQAGWRDLVRNDPGQLLWQRAAELPSARWFDLPQSGKPVPGPKAPMARRRSLLSSGGSPAQERGATSTQYLWEPKVRTSITSSWVQEASSP</sequence>
<gene>
    <name evidence="2" type="ORF">GCM10009740_38420</name>
</gene>
<feature type="region of interest" description="Disordered" evidence="1">
    <location>
        <begin position="149"/>
        <end position="188"/>
    </location>
</feature>
<reference evidence="2 3" key="1">
    <citation type="journal article" date="2019" name="Int. J. Syst. Evol. Microbiol.">
        <title>The Global Catalogue of Microorganisms (GCM) 10K type strain sequencing project: providing services to taxonomists for standard genome sequencing and annotation.</title>
        <authorList>
            <consortium name="The Broad Institute Genomics Platform"/>
            <consortium name="The Broad Institute Genome Sequencing Center for Infectious Disease"/>
            <person name="Wu L."/>
            <person name="Ma J."/>
        </authorList>
    </citation>
    <scope>NUCLEOTIDE SEQUENCE [LARGE SCALE GENOMIC DNA]</scope>
    <source>
        <strain evidence="2 3">JCM 14283</strain>
    </source>
</reference>
<proteinExistence type="predicted"/>
<comment type="caution">
    <text evidence="2">The sequence shown here is derived from an EMBL/GenBank/DDBJ whole genome shotgun (WGS) entry which is preliminary data.</text>
</comment>
<accession>A0ABN1ZPN2</accession>
<evidence type="ECO:0000313" key="2">
    <source>
        <dbReference type="EMBL" id="GAA1501929.1"/>
    </source>
</evidence>